<dbReference type="RefSeq" id="WP_148741514.1">
    <property type="nucleotide sequence ID" value="NZ_VSTH01000076.1"/>
</dbReference>
<keyword evidence="2" id="KW-1185">Reference proteome</keyword>
<dbReference type="EMBL" id="VSTH01000076">
    <property type="protein sequence ID" value="TYO64456.1"/>
    <property type="molecule type" value="Genomic_DNA"/>
</dbReference>
<reference evidence="1 2" key="1">
    <citation type="submission" date="2019-08" db="EMBL/GenBank/DDBJ databases">
        <title>Bradyrhizobium hipponensis sp. nov., a rhizobium isolated from a Lupinus angustifolius root nodule in Tunisia.</title>
        <authorList>
            <person name="Off K."/>
            <person name="Rejili M."/>
            <person name="Mars M."/>
            <person name="Brachmann A."/>
            <person name="Marin M."/>
        </authorList>
    </citation>
    <scope>NUCLEOTIDE SEQUENCE [LARGE SCALE GENOMIC DNA]</scope>
    <source>
        <strain evidence="2">aSej3</strain>
    </source>
</reference>
<comment type="caution">
    <text evidence="1">The sequence shown here is derived from an EMBL/GenBank/DDBJ whole genome shotgun (WGS) entry which is preliminary data.</text>
</comment>
<dbReference type="AlphaFoldDB" id="A0A5S4YJ91"/>
<proteinExistence type="predicted"/>
<evidence type="ECO:0000313" key="1">
    <source>
        <dbReference type="EMBL" id="TYO64456.1"/>
    </source>
</evidence>
<protein>
    <submittedName>
        <fullName evidence="1">Uncharacterized protein</fullName>
    </submittedName>
</protein>
<dbReference type="Proteomes" id="UP000324797">
    <property type="component" value="Unassembled WGS sequence"/>
</dbReference>
<evidence type="ECO:0000313" key="2">
    <source>
        <dbReference type="Proteomes" id="UP000324797"/>
    </source>
</evidence>
<sequence length="76" mass="8659">MSAIWQWPVERGEIITDTSFETRIRVVVDQLLTLIGEGRSIENLHCHFIERDSSAGLKSIAASHMLWRLATHPPPH</sequence>
<organism evidence="1 2">
    <name type="scientific">Bradyrhizobium hipponense</name>
    <dbReference type="NCBI Taxonomy" id="2605638"/>
    <lineage>
        <taxon>Bacteria</taxon>
        <taxon>Pseudomonadati</taxon>
        <taxon>Pseudomonadota</taxon>
        <taxon>Alphaproteobacteria</taxon>
        <taxon>Hyphomicrobiales</taxon>
        <taxon>Nitrobacteraceae</taxon>
        <taxon>Bradyrhizobium</taxon>
    </lineage>
</organism>
<gene>
    <name evidence="1" type="ORF">FXV83_22220</name>
</gene>
<name>A0A5S4YJ91_9BRAD</name>
<accession>A0A5S4YJ91</accession>